<evidence type="ECO:0000256" key="1">
    <source>
        <dbReference type="SAM" id="SignalP"/>
    </source>
</evidence>
<feature type="chain" id="PRO_5022151666" evidence="1">
    <location>
        <begin position="27"/>
        <end position="418"/>
    </location>
</feature>
<organism evidence="2 3">
    <name type="scientific">Roseibium hamelinense</name>
    <dbReference type="NCBI Taxonomy" id="150831"/>
    <lineage>
        <taxon>Bacteria</taxon>
        <taxon>Pseudomonadati</taxon>
        <taxon>Pseudomonadota</taxon>
        <taxon>Alphaproteobacteria</taxon>
        <taxon>Hyphomicrobiales</taxon>
        <taxon>Stappiaceae</taxon>
        <taxon>Roseibium</taxon>
    </lineage>
</organism>
<dbReference type="Proteomes" id="UP000320593">
    <property type="component" value="Unassembled WGS sequence"/>
</dbReference>
<reference evidence="2 3" key="1">
    <citation type="submission" date="2019-07" db="EMBL/GenBank/DDBJ databases">
        <title>Genomic Encyclopedia of Archaeal and Bacterial Type Strains, Phase II (KMG-II): from individual species to whole genera.</title>
        <authorList>
            <person name="Goeker M."/>
        </authorList>
    </citation>
    <scope>NUCLEOTIDE SEQUENCE [LARGE SCALE GENOMIC DNA]</scope>
    <source>
        <strain evidence="2 3">ATCC BAA-252</strain>
    </source>
</reference>
<dbReference type="AlphaFoldDB" id="A0A562SPE8"/>
<name>A0A562SPE8_9HYPH</name>
<accession>A0A562SPE8</accession>
<keyword evidence="1" id="KW-0732">Signal</keyword>
<gene>
    <name evidence="2" type="ORF">JM93_03359</name>
</gene>
<sequence length="418" mass="44672">MPVSTILRSPAFSVCLLALLSVPVLALSDSYETAPEQDPTAVLGSQAAGPDYRVLAPVRSDGFLRMFQLETSYGTETILGDGLLKLRLHDLMVLRALDALENDQTFVDGLKQAAMKPVEFVESTVSDPVGTAKNTVTGVGRLFNRLGRGVESAVSGEGSPADLARAITGQDRARRELAVQLGVDPYTKFAPLSDKLDQAAGVSAAGGWTVKAVMALIPGGMISNIASTADDLRNSIVDSTLPELEERTSATLLQIDATQEIVEKLTNNTNFTATERAIIAYRLDYMAGVEGRDILVSRAAEASSREEAYFQLRRAVLLENYHQKTSPIGQIRLVGGFPVAILKNGAAALVLPLDMVAWTQTSANAFTGINTGLGQLPFPPTSMSFIVTGDLTDLTAERLASFGWDLTSNWPMPEGPVK</sequence>
<evidence type="ECO:0000313" key="3">
    <source>
        <dbReference type="Proteomes" id="UP000320593"/>
    </source>
</evidence>
<dbReference type="RefSeq" id="WP_145345592.1">
    <property type="nucleotide sequence ID" value="NZ_SMLY01000080.1"/>
</dbReference>
<proteinExistence type="predicted"/>
<comment type="caution">
    <text evidence="2">The sequence shown here is derived from an EMBL/GenBank/DDBJ whole genome shotgun (WGS) entry which is preliminary data.</text>
</comment>
<dbReference type="OrthoDB" id="7671802at2"/>
<feature type="signal peptide" evidence="1">
    <location>
        <begin position="1"/>
        <end position="26"/>
    </location>
</feature>
<dbReference type="EMBL" id="VLLF01000008">
    <property type="protein sequence ID" value="TWI82844.1"/>
    <property type="molecule type" value="Genomic_DNA"/>
</dbReference>
<evidence type="ECO:0000313" key="2">
    <source>
        <dbReference type="EMBL" id="TWI82844.1"/>
    </source>
</evidence>
<protein>
    <submittedName>
        <fullName evidence="2">Uncharacterized protein</fullName>
    </submittedName>
</protein>
<keyword evidence="3" id="KW-1185">Reference proteome</keyword>